<keyword evidence="6 8" id="KW-0472">Membrane</keyword>
<dbReference type="InterPro" id="IPR023997">
    <property type="entry name" value="TonB-dep_OMP_SusC/RagA_CS"/>
</dbReference>
<evidence type="ECO:0000313" key="11">
    <source>
        <dbReference type="Proteomes" id="UP000256257"/>
    </source>
</evidence>
<accession>A0A3D9AVS4</accession>
<evidence type="ECO:0000256" key="2">
    <source>
        <dbReference type="ARBA" id="ARBA00022448"/>
    </source>
</evidence>
<dbReference type="NCBIfam" id="TIGR04056">
    <property type="entry name" value="OMP_RagA_SusC"/>
    <property type="match status" value="1"/>
</dbReference>
<dbReference type="SUPFAM" id="SSF56935">
    <property type="entry name" value="Porins"/>
    <property type="match status" value="1"/>
</dbReference>
<proteinExistence type="inferred from homology"/>
<dbReference type="Gene3D" id="2.40.170.20">
    <property type="entry name" value="TonB-dependent receptor, beta-barrel domain"/>
    <property type="match status" value="1"/>
</dbReference>
<dbReference type="Pfam" id="PF07715">
    <property type="entry name" value="Plug"/>
    <property type="match status" value="1"/>
</dbReference>
<dbReference type="PANTHER" id="PTHR30069">
    <property type="entry name" value="TONB-DEPENDENT OUTER MEMBRANE RECEPTOR"/>
    <property type="match status" value="1"/>
</dbReference>
<dbReference type="Gene3D" id="2.170.130.10">
    <property type="entry name" value="TonB-dependent receptor, plug domain"/>
    <property type="match status" value="1"/>
</dbReference>
<evidence type="ECO:0000256" key="5">
    <source>
        <dbReference type="ARBA" id="ARBA00022729"/>
    </source>
</evidence>
<dbReference type="NCBIfam" id="TIGR04057">
    <property type="entry name" value="SusC_RagA_signa"/>
    <property type="match status" value="1"/>
</dbReference>
<sequence>MKYKLKLLSAGVAFFIGSETYFSQQKQDTIATQNIEGIVVTALGIKREKRALGYSTQEVKGEDISRNPTTNFLNNLSGKVAGLEIRQSTNFGGSVDAVSRGYKSILGDNQALFVVDGVPVINRNINSSVQQNGFGGYDYGSPVSDINPNDIETVNVLKGAAATALYGSRAQNGAIIITTRKGKKNTQGIGLEYNGSISISAIDRSTFPEYQTQYGQGYLGQELIPYQNGSLVYFWHDASYGVAYDPNLMVYQYDTFIPGSRNFGKQTPWIMAKNGPITFFDKAINRTNNIALSGGNDKATFRLSYANTYATDIMPNSSLVKNNFGGNASYQLTDKLTATIFANYIVQRTKGRNSTGYGDNIMGNFRQWWPTNVDLQDQKYLYDTFHKNYTWNIKSPVNLSPAYWDNPYFTRYENYQNDKRERFAGNFSLNYDLSKSINILGRVGIDGYTMITEERRAVGSIPALFSFNPIEQPSGYAVTNLRFTETNYDLIATYKKNILEDLNLQALIGGNVNVQTSYSNAQTTSGGLYIPGLYTISNSVVTPAKPITTNTSKYIYGAFIQASLGYKNTYYLEGTFRRDQSTSLPKEKAAYYYPSVSASVVFSNMLKQQWLNFGKVRAAYAEVGSDTNADQLRNRFLALASFENNPVYSYNTTLRNANLLPQKLKNLELGTNMQFFKNRLGFDLAWFRNIAFDQILPLPVSLGTGNGAKIQNTGELTTKGVEFSMNVTPLKFSNFSWDMNLNWSNPKTKVTALREGIENITIGTLQGGISINAPLNGDYGSIWGADFVYDPNGNKVVGKNGAYLHTDGSNYNLGSFQPDFIAGLTNSFTYKNFNLSFQIDWKKGGKIFSLDQYYGYGTGLYPDSVGLNDLGNPIRNTLANGGGVILPGVMQDPGNPGHYIPNTIRLDRSISSQTLGTDPPVAAFVYDASFIKLRQVSVSYSFTHEFLKNTGIQGLTLGFTGSNLWIIHKNLPYADPEAGLSSGSIQGYQSGVMPSTRNFAFNLKVNF</sequence>
<evidence type="ECO:0000256" key="7">
    <source>
        <dbReference type="ARBA" id="ARBA00023237"/>
    </source>
</evidence>
<dbReference type="InterPro" id="IPR036942">
    <property type="entry name" value="Beta-barrel_TonB_sf"/>
</dbReference>
<comment type="subcellular location">
    <subcellularLocation>
        <location evidence="1 8">Cell outer membrane</location>
        <topology evidence="1 8">Multi-pass membrane protein</topology>
    </subcellularLocation>
</comment>
<comment type="caution">
    <text evidence="10">The sequence shown here is derived from an EMBL/GenBank/DDBJ whole genome shotgun (WGS) entry which is preliminary data.</text>
</comment>
<keyword evidence="3 8" id="KW-1134">Transmembrane beta strand</keyword>
<keyword evidence="4 8" id="KW-0812">Transmembrane</keyword>
<keyword evidence="11" id="KW-1185">Reference proteome</keyword>
<comment type="similarity">
    <text evidence="8">Belongs to the TonB-dependent receptor family.</text>
</comment>
<dbReference type="GO" id="GO:0044718">
    <property type="term" value="P:siderophore transmembrane transport"/>
    <property type="evidence" value="ECO:0007669"/>
    <property type="project" value="TreeGrafter"/>
</dbReference>
<protein>
    <submittedName>
        <fullName evidence="10">SusC/RagA family TonB-linked outer membrane protein</fullName>
    </submittedName>
</protein>
<dbReference type="OrthoDB" id="9768177at2"/>
<evidence type="ECO:0000313" key="10">
    <source>
        <dbReference type="EMBL" id="REC45430.1"/>
    </source>
</evidence>
<keyword evidence="7 8" id="KW-0998">Cell outer membrane</keyword>
<name>A0A3D9AVS4_9FLAO</name>
<dbReference type="AlphaFoldDB" id="A0A3D9AVS4"/>
<dbReference type="PANTHER" id="PTHR30069:SF29">
    <property type="entry name" value="HEMOGLOBIN AND HEMOGLOBIN-HAPTOGLOBIN-BINDING PROTEIN 1-RELATED"/>
    <property type="match status" value="1"/>
</dbReference>
<evidence type="ECO:0000256" key="1">
    <source>
        <dbReference type="ARBA" id="ARBA00004571"/>
    </source>
</evidence>
<organism evidence="10 11">
    <name type="scientific">Chryseobacterium pennipullorum</name>
    <dbReference type="NCBI Taxonomy" id="2258963"/>
    <lineage>
        <taxon>Bacteria</taxon>
        <taxon>Pseudomonadati</taxon>
        <taxon>Bacteroidota</taxon>
        <taxon>Flavobacteriia</taxon>
        <taxon>Flavobacteriales</taxon>
        <taxon>Weeksellaceae</taxon>
        <taxon>Chryseobacterium group</taxon>
        <taxon>Chryseobacterium</taxon>
    </lineage>
</organism>
<evidence type="ECO:0000256" key="4">
    <source>
        <dbReference type="ARBA" id="ARBA00022692"/>
    </source>
</evidence>
<dbReference type="RefSeq" id="WP_115929293.1">
    <property type="nucleotide sequence ID" value="NZ_QNVV01000016.1"/>
</dbReference>
<dbReference type="PROSITE" id="PS52016">
    <property type="entry name" value="TONB_DEPENDENT_REC_3"/>
    <property type="match status" value="1"/>
</dbReference>
<dbReference type="InterPro" id="IPR023996">
    <property type="entry name" value="TonB-dep_OMP_SusC/RagA"/>
</dbReference>
<dbReference type="GO" id="GO:0009279">
    <property type="term" value="C:cell outer membrane"/>
    <property type="evidence" value="ECO:0007669"/>
    <property type="project" value="UniProtKB-SubCell"/>
</dbReference>
<evidence type="ECO:0000259" key="9">
    <source>
        <dbReference type="Pfam" id="PF07715"/>
    </source>
</evidence>
<keyword evidence="5" id="KW-0732">Signal</keyword>
<dbReference type="InterPro" id="IPR012910">
    <property type="entry name" value="Plug_dom"/>
</dbReference>
<dbReference type="InterPro" id="IPR039426">
    <property type="entry name" value="TonB-dep_rcpt-like"/>
</dbReference>
<feature type="domain" description="TonB-dependent receptor plug" evidence="9">
    <location>
        <begin position="49"/>
        <end position="174"/>
    </location>
</feature>
<dbReference type="Proteomes" id="UP000256257">
    <property type="component" value="Unassembled WGS sequence"/>
</dbReference>
<dbReference type="EMBL" id="QNVV01000016">
    <property type="protein sequence ID" value="REC45430.1"/>
    <property type="molecule type" value="Genomic_DNA"/>
</dbReference>
<evidence type="ECO:0000256" key="8">
    <source>
        <dbReference type="PROSITE-ProRule" id="PRU01360"/>
    </source>
</evidence>
<evidence type="ECO:0000256" key="6">
    <source>
        <dbReference type="ARBA" id="ARBA00023136"/>
    </source>
</evidence>
<dbReference type="GO" id="GO:0015344">
    <property type="term" value="F:siderophore uptake transmembrane transporter activity"/>
    <property type="evidence" value="ECO:0007669"/>
    <property type="project" value="TreeGrafter"/>
</dbReference>
<dbReference type="InterPro" id="IPR037066">
    <property type="entry name" value="Plug_dom_sf"/>
</dbReference>
<keyword evidence="2 8" id="KW-0813">Transport</keyword>
<reference evidence="10 11" key="1">
    <citation type="submission" date="2018-06" db="EMBL/GenBank/DDBJ databases">
        <title>Novel Chryseobacterium species.</title>
        <authorList>
            <person name="Newman J."/>
            <person name="Hugo C."/>
            <person name="Oosthuizen L."/>
            <person name="Charimba G."/>
        </authorList>
    </citation>
    <scope>NUCLEOTIDE SEQUENCE [LARGE SCALE GENOMIC DNA]</scope>
    <source>
        <strain evidence="10 11">7_F195</strain>
    </source>
</reference>
<gene>
    <name evidence="10" type="ORF">DRF67_15960</name>
</gene>
<evidence type="ECO:0000256" key="3">
    <source>
        <dbReference type="ARBA" id="ARBA00022452"/>
    </source>
</evidence>